<gene>
    <name evidence="3" type="ORF">SAMN05421578_102540</name>
</gene>
<proteinExistence type="predicted"/>
<dbReference type="InterPro" id="IPR000551">
    <property type="entry name" value="MerR-type_HTH_dom"/>
</dbReference>
<dbReference type="RefSeq" id="WP_068581735.1">
    <property type="nucleotide sequence ID" value="NZ_FTNK01000002.1"/>
</dbReference>
<dbReference type="PRINTS" id="PR00040">
    <property type="entry name" value="HTHMERR"/>
</dbReference>
<dbReference type="SUPFAM" id="SSF46955">
    <property type="entry name" value="Putative DNA-binding domain"/>
    <property type="match status" value="1"/>
</dbReference>
<dbReference type="PANTHER" id="PTHR30204:SF96">
    <property type="entry name" value="CHROMOSOME-ANCHORING PROTEIN RACA"/>
    <property type="match status" value="1"/>
</dbReference>
<protein>
    <submittedName>
        <fullName evidence="3">MerR HTH family regulatory protein</fullName>
    </submittedName>
</protein>
<dbReference type="CDD" id="cd02440">
    <property type="entry name" value="AdoMet_MTases"/>
    <property type="match status" value="1"/>
</dbReference>
<comment type="caution">
    <text evidence="3">The sequence shown here is derived from an EMBL/GenBank/DDBJ whole genome shotgun (WGS) entry which is preliminary data.</text>
</comment>
<keyword evidence="1" id="KW-0238">DNA-binding</keyword>
<dbReference type="Pfam" id="PF08241">
    <property type="entry name" value="Methyltransf_11"/>
    <property type="match status" value="1"/>
</dbReference>
<sequence length="401" mass="46791">MKPEECHYLTTGQLAKQTGVTLRTLRYYDKIGLLKPTQYNHASVRHYSKEDVAQLQKIQMLKYIGLSLTEIRQFILDDTAPEQDLRSSLKLQREIIQYKISHMQYVSKAIEEALGMVDEQGQEVDWKGLADIIQTIHKEKDWGEQYHNAVRLQARIRLYDQFSWNRKGWHSWFFEHLGTVPNLKVLELGCGDAALWRRNANLIPETWNITLTDLSVGMLEEARMSLGMHSERFRFQIADAQEIPFHENEFDIVIANHMLYHVLNINQAVSEMHRVLKPGGCLYASTMSKSHLKEIEQLTQAFDPQIQVLDPVMERFELDNGKETLQASFTEIEQIRFEDYMMIDDEQPLIHYITSTPMNARKILIGAKLDQFTTYLRSKITDNEKIYITKDSGFFLARKKG</sequence>
<dbReference type="Gene3D" id="3.40.50.150">
    <property type="entry name" value="Vaccinia Virus protein VP39"/>
    <property type="match status" value="1"/>
</dbReference>
<dbReference type="SMART" id="SM00422">
    <property type="entry name" value="HTH_MERR"/>
    <property type="match status" value="1"/>
</dbReference>
<evidence type="ECO:0000256" key="1">
    <source>
        <dbReference type="ARBA" id="ARBA00023125"/>
    </source>
</evidence>
<evidence type="ECO:0000259" key="2">
    <source>
        <dbReference type="PROSITE" id="PS50937"/>
    </source>
</evidence>
<accession>A0ABY1JPX1</accession>
<dbReference type="EMBL" id="FTNK01000002">
    <property type="protein sequence ID" value="SIQ55431.1"/>
    <property type="molecule type" value="Genomic_DNA"/>
</dbReference>
<dbReference type="SUPFAM" id="SSF53335">
    <property type="entry name" value="S-adenosyl-L-methionine-dependent methyltransferases"/>
    <property type="match status" value="1"/>
</dbReference>
<evidence type="ECO:0000313" key="4">
    <source>
        <dbReference type="Proteomes" id="UP000186666"/>
    </source>
</evidence>
<keyword evidence="4" id="KW-1185">Reference proteome</keyword>
<name>A0ABY1JPX1_9BACL</name>
<dbReference type="Proteomes" id="UP000186666">
    <property type="component" value="Unassembled WGS sequence"/>
</dbReference>
<dbReference type="InterPro" id="IPR029063">
    <property type="entry name" value="SAM-dependent_MTases_sf"/>
</dbReference>
<dbReference type="CDD" id="cd01106">
    <property type="entry name" value="HTH_TipAL-Mta"/>
    <property type="match status" value="1"/>
</dbReference>
<feature type="domain" description="HTH merR-type" evidence="2">
    <location>
        <begin position="8"/>
        <end position="77"/>
    </location>
</feature>
<organism evidence="3 4">
    <name type="scientific">Paenibacillus macquariensis</name>
    <dbReference type="NCBI Taxonomy" id="948756"/>
    <lineage>
        <taxon>Bacteria</taxon>
        <taxon>Bacillati</taxon>
        <taxon>Bacillota</taxon>
        <taxon>Bacilli</taxon>
        <taxon>Bacillales</taxon>
        <taxon>Paenibacillaceae</taxon>
        <taxon>Paenibacillus</taxon>
    </lineage>
</organism>
<dbReference type="Gene3D" id="1.10.1660.10">
    <property type="match status" value="1"/>
</dbReference>
<dbReference type="InterPro" id="IPR009061">
    <property type="entry name" value="DNA-bd_dom_put_sf"/>
</dbReference>
<dbReference type="PROSITE" id="PS00552">
    <property type="entry name" value="HTH_MERR_1"/>
    <property type="match status" value="1"/>
</dbReference>
<dbReference type="PROSITE" id="PS50937">
    <property type="entry name" value="HTH_MERR_2"/>
    <property type="match status" value="1"/>
</dbReference>
<reference evidence="3 4" key="1">
    <citation type="submission" date="2017-01" db="EMBL/GenBank/DDBJ databases">
        <authorList>
            <person name="Varghese N."/>
            <person name="Submissions S."/>
        </authorList>
    </citation>
    <scope>NUCLEOTIDE SEQUENCE [LARGE SCALE GENOMIC DNA]</scope>
    <source>
        <strain evidence="3 4">ATCC 23464</strain>
    </source>
</reference>
<evidence type="ECO:0000313" key="3">
    <source>
        <dbReference type="EMBL" id="SIQ55431.1"/>
    </source>
</evidence>
<dbReference type="Pfam" id="PF13411">
    <property type="entry name" value="MerR_1"/>
    <property type="match status" value="1"/>
</dbReference>
<dbReference type="InterPro" id="IPR047057">
    <property type="entry name" value="MerR_fam"/>
</dbReference>
<dbReference type="PANTHER" id="PTHR30204">
    <property type="entry name" value="REDOX-CYCLING DRUG-SENSING TRANSCRIPTIONAL ACTIVATOR SOXR"/>
    <property type="match status" value="1"/>
</dbReference>
<dbReference type="InterPro" id="IPR013216">
    <property type="entry name" value="Methyltransf_11"/>
</dbReference>